<comment type="caution">
    <text evidence="1">The sequence shown here is derived from an EMBL/GenBank/DDBJ whole genome shotgun (WGS) entry which is preliminary data.</text>
</comment>
<name>A0ABW6APV4_9BACT</name>
<protein>
    <recommendedName>
        <fullName evidence="3">MarR family transcriptional regulator</fullName>
    </recommendedName>
</protein>
<sequence>MMAEQVEQLDPQGINQSLTSMKVLAFECSLLDKLFIFAIRKLQIANCKSRNAMRKHNGMRPIDVIVLLKIIALDETAWLQKELAQTLFISNSEVSESLHRSQVAGLLDTTKQHPMRQNLLDFLRYGLRYVFPVQPGGLVRGIPTAHSAPTLAGKFVSQMAYVWADPEGTVMGHEIEPLYATVPQACLIDSQLYELVALVEMLRVGRVREVQLATQKLSEHLLHHAVA</sequence>
<gene>
    <name evidence="1" type="ORF">ACFS25_20335</name>
</gene>
<dbReference type="RefSeq" id="WP_381504686.1">
    <property type="nucleotide sequence ID" value="NZ_JBHUOM010000022.1"/>
</dbReference>
<reference evidence="2" key="1">
    <citation type="journal article" date="2019" name="Int. J. Syst. Evol. Microbiol.">
        <title>The Global Catalogue of Microorganisms (GCM) 10K type strain sequencing project: providing services to taxonomists for standard genome sequencing and annotation.</title>
        <authorList>
            <consortium name="The Broad Institute Genomics Platform"/>
            <consortium name="The Broad Institute Genome Sequencing Center for Infectious Disease"/>
            <person name="Wu L."/>
            <person name="Ma J."/>
        </authorList>
    </citation>
    <scope>NUCLEOTIDE SEQUENCE [LARGE SCALE GENOMIC DNA]</scope>
    <source>
        <strain evidence="2">KCTC 52490</strain>
    </source>
</reference>
<evidence type="ECO:0000313" key="1">
    <source>
        <dbReference type="EMBL" id="MFD2936143.1"/>
    </source>
</evidence>
<keyword evidence="2" id="KW-1185">Reference proteome</keyword>
<dbReference type="EMBL" id="JBHUOM010000022">
    <property type="protein sequence ID" value="MFD2936143.1"/>
    <property type="molecule type" value="Genomic_DNA"/>
</dbReference>
<dbReference type="Proteomes" id="UP001597512">
    <property type="component" value="Unassembled WGS sequence"/>
</dbReference>
<proteinExistence type="predicted"/>
<accession>A0ABW6APV4</accession>
<evidence type="ECO:0008006" key="3">
    <source>
        <dbReference type="Google" id="ProtNLM"/>
    </source>
</evidence>
<organism evidence="1 2">
    <name type="scientific">Spirosoma flavum</name>
    <dbReference type="NCBI Taxonomy" id="2048557"/>
    <lineage>
        <taxon>Bacteria</taxon>
        <taxon>Pseudomonadati</taxon>
        <taxon>Bacteroidota</taxon>
        <taxon>Cytophagia</taxon>
        <taxon>Cytophagales</taxon>
        <taxon>Cytophagaceae</taxon>
        <taxon>Spirosoma</taxon>
    </lineage>
</organism>
<evidence type="ECO:0000313" key="2">
    <source>
        <dbReference type="Proteomes" id="UP001597512"/>
    </source>
</evidence>